<dbReference type="EMBL" id="JABBWD010000011">
    <property type="protein sequence ID" value="KAG1779650.1"/>
    <property type="molecule type" value="Genomic_DNA"/>
</dbReference>
<dbReference type="GO" id="GO:0006898">
    <property type="term" value="P:receptor-mediated endocytosis"/>
    <property type="evidence" value="ECO:0007669"/>
    <property type="project" value="TreeGrafter"/>
</dbReference>
<dbReference type="PROSITE" id="PS50236">
    <property type="entry name" value="CHCR"/>
    <property type="match status" value="1"/>
</dbReference>
<sequence>MISAKVAQPWSASTNSTGGLYYYLDSIVNLSEDPEVHFKYIKAATRTGQIHEVERICGESNHSEPYYFAPNIHCNGGLKNAVDSIKDRMTSKLWVGTLGSSTDTYSTELKASVDQRMKEMHLSLPVWIPDAELDSCYDEFCHQVLWPCRHYAVLDAPKTKLFFESAAFKQYVAVNKRFADAIESVWTEGDVVWINDYHLMLLLLLRQSTRVPALACAPIGFFMHVAFPSSEIFRWVVFPLRWSNTASQAAPAKATAAPEKVKNFLKEAKLPDQLPLIIVCDHFDFVHDLVLYLYQNGLTKFIEVVGGLLDVDCDETTIKGLLASVTGDFLIDELVNEVEQRNCLKLILPWLEARVQSGSQDSAVFNAMAKIFIDSNNNPESFLKENNLYEPLVVGKFCEARDLYLAYIVYAKGFCDDELIGITNDNSMFKQQARYLVKCRQPELWAQVLVHDSVHCRALIDQIVTTALPECTDPDDVSVTVKALTSARILRCTSKLSFKLASRANLPGSLSPILQYFSVLLEKGELNHFESLELARPVL</sequence>
<dbReference type="AlphaFoldDB" id="A0A9P6ZZG1"/>
<comment type="caution">
    <text evidence="2">The sequence shown here is derived from an EMBL/GenBank/DDBJ whole genome shotgun (WGS) entry which is preliminary data.</text>
</comment>
<dbReference type="SUPFAM" id="SSF53756">
    <property type="entry name" value="UDP-Glycosyltransferase/glycogen phosphorylase"/>
    <property type="match status" value="1"/>
</dbReference>
<proteinExistence type="predicted"/>
<dbReference type="InterPro" id="IPR016024">
    <property type="entry name" value="ARM-type_fold"/>
</dbReference>
<dbReference type="InterPro" id="IPR012331">
    <property type="entry name" value="Clathrin_H-chain_linker"/>
</dbReference>
<name>A0A9P6ZZG1_9AGAM</name>
<dbReference type="GO" id="GO:0030479">
    <property type="term" value="C:actin cortical patch"/>
    <property type="evidence" value="ECO:0007669"/>
    <property type="project" value="TreeGrafter"/>
</dbReference>
<dbReference type="InterPro" id="IPR001830">
    <property type="entry name" value="Glyco_trans_20"/>
</dbReference>
<dbReference type="PANTHER" id="PTHR10292:SF1">
    <property type="entry name" value="CLATHRIN HEAVY CHAIN"/>
    <property type="match status" value="1"/>
</dbReference>
<dbReference type="GO" id="GO:0003824">
    <property type="term" value="F:catalytic activity"/>
    <property type="evidence" value="ECO:0007669"/>
    <property type="project" value="InterPro"/>
</dbReference>
<dbReference type="GO" id="GO:0032051">
    <property type="term" value="F:clathrin light chain binding"/>
    <property type="evidence" value="ECO:0007669"/>
    <property type="project" value="TreeGrafter"/>
</dbReference>
<dbReference type="GO" id="GO:0005829">
    <property type="term" value="C:cytosol"/>
    <property type="evidence" value="ECO:0007669"/>
    <property type="project" value="GOC"/>
</dbReference>
<dbReference type="SUPFAM" id="SSF48371">
    <property type="entry name" value="ARM repeat"/>
    <property type="match status" value="4"/>
</dbReference>
<dbReference type="Proteomes" id="UP000714275">
    <property type="component" value="Unassembled WGS sequence"/>
</dbReference>
<dbReference type="GO" id="GO:0006895">
    <property type="term" value="P:Golgi to endosome transport"/>
    <property type="evidence" value="ECO:0007669"/>
    <property type="project" value="TreeGrafter"/>
</dbReference>
<dbReference type="Pfam" id="PF00982">
    <property type="entry name" value="Glyco_transf_20"/>
    <property type="match status" value="1"/>
</dbReference>
<reference evidence="2" key="1">
    <citation type="journal article" date="2020" name="New Phytol.">
        <title>Comparative genomics reveals dynamic genome evolution in host specialist ectomycorrhizal fungi.</title>
        <authorList>
            <person name="Lofgren L.A."/>
            <person name="Nguyen N.H."/>
            <person name="Vilgalys R."/>
            <person name="Ruytinx J."/>
            <person name="Liao H.L."/>
            <person name="Branco S."/>
            <person name="Kuo A."/>
            <person name="LaButti K."/>
            <person name="Lipzen A."/>
            <person name="Andreopoulos W."/>
            <person name="Pangilinan J."/>
            <person name="Riley R."/>
            <person name="Hundley H."/>
            <person name="Na H."/>
            <person name="Barry K."/>
            <person name="Grigoriev I.V."/>
            <person name="Stajich J.E."/>
            <person name="Kennedy P.G."/>
        </authorList>
    </citation>
    <scope>NUCLEOTIDE SEQUENCE</scope>
    <source>
        <strain evidence="2">DOB743</strain>
    </source>
</reference>
<keyword evidence="3" id="KW-1185">Reference proteome</keyword>
<dbReference type="Gene3D" id="1.25.40.30">
    <property type="match status" value="1"/>
</dbReference>
<organism evidence="2 3">
    <name type="scientific">Suillus placidus</name>
    <dbReference type="NCBI Taxonomy" id="48579"/>
    <lineage>
        <taxon>Eukaryota</taxon>
        <taxon>Fungi</taxon>
        <taxon>Dikarya</taxon>
        <taxon>Basidiomycota</taxon>
        <taxon>Agaricomycotina</taxon>
        <taxon>Agaricomycetes</taxon>
        <taxon>Agaricomycetidae</taxon>
        <taxon>Boletales</taxon>
        <taxon>Suillineae</taxon>
        <taxon>Suillaceae</taxon>
        <taxon>Suillus</taxon>
    </lineage>
</organism>
<dbReference type="GO" id="GO:0006886">
    <property type="term" value="P:intracellular protein transport"/>
    <property type="evidence" value="ECO:0007669"/>
    <property type="project" value="UniProtKB-UniRule"/>
</dbReference>
<dbReference type="InterPro" id="IPR055358">
    <property type="entry name" value="CHCR"/>
</dbReference>
<evidence type="ECO:0000313" key="3">
    <source>
        <dbReference type="Proteomes" id="UP000714275"/>
    </source>
</evidence>
<gene>
    <name evidence="2" type="ORF">EV702DRAFT_1213214</name>
</gene>
<evidence type="ECO:0000256" key="1">
    <source>
        <dbReference type="PROSITE-ProRule" id="PRU01006"/>
    </source>
</evidence>
<feature type="repeat" description="CHCR" evidence="1">
    <location>
        <begin position="322"/>
        <end position="461"/>
    </location>
</feature>
<dbReference type="PANTHER" id="PTHR10292">
    <property type="entry name" value="CLATHRIN HEAVY CHAIN RELATED"/>
    <property type="match status" value="1"/>
</dbReference>
<evidence type="ECO:0000313" key="2">
    <source>
        <dbReference type="EMBL" id="KAG1779650.1"/>
    </source>
</evidence>
<protein>
    <submittedName>
        <fullName evidence="2">Glycosyltransferase family 20-domain-containing protein</fullName>
    </submittedName>
</protein>
<dbReference type="OrthoDB" id="755951at2759"/>
<dbReference type="Pfam" id="PF00637">
    <property type="entry name" value="Clathrin"/>
    <property type="match status" value="1"/>
</dbReference>
<dbReference type="SMART" id="SM00299">
    <property type="entry name" value="CLH"/>
    <property type="match status" value="1"/>
</dbReference>
<accession>A0A9P6ZZG1</accession>
<dbReference type="GO" id="GO:0005992">
    <property type="term" value="P:trehalose biosynthetic process"/>
    <property type="evidence" value="ECO:0007669"/>
    <property type="project" value="InterPro"/>
</dbReference>
<dbReference type="GO" id="GO:0071439">
    <property type="term" value="C:clathrin complex"/>
    <property type="evidence" value="ECO:0007669"/>
    <property type="project" value="TreeGrafter"/>
</dbReference>
<dbReference type="Gene3D" id="3.40.50.2000">
    <property type="entry name" value="Glycogen Phosphorylase B"/>
    <property type="match status" value="1"/>
</dbReference>
<dbReference type="InterPro" id="IPR000547">
    <property type="entry name" value="Clathrin_H-chain/VPS_repeat"/>
</dbReference>